<keyword evidence="2" id="KW-0378">Hydrolase</keyword>
<dbReference type="NCBIfam" id="TIGR00172">
    <property type="entry name" value="maf"/>
    <property type="match status" value="1"/>
</dbReference>
<dbReference type="HAMAP" id="MF_00528">
    <property type="entry name" value="Maf"/>
    <property type="match status" value="1"/>
</dbReference>
<evidence type="ECO:0000313" key="3">
    <source>
        <dbReference type="EMBL" id="CAG5076666.1"/>
    </source>
</evidence>
<proteinExistence type="inferred from homology"/>
<dbReference type="PANTHER" id="PTHR43213">
    <property type="entry name" value="BIFUNCTIONAL DTTP/UTP PYROPHOSPHATASE/METHYLTRANSFERASE PROTEIN-RELATED"/>
    <property type="match status" value="1"/>
</dbReference>
<evidence type="ECO:0000256" key="2">
    <source>
        <dbReference type="ARBA" id="ARBA00022801"/>
    </source>
</evidence>
<dbReference type="EMBL" id="OU015568">
    <property type="protein sequence ID" value="CAG5076666.1"/>
    <property type="molecule type" value="Genomic_DNA"/>
</dbReference>
<comment type="cofactor">
    <cofactor evidence="1">
        <name>a divalent metal cation</name>
        <dbReference type="ChEBI" id="CHEBI:60240"/>
    </cofactor>
</comment>
<evidence type="ECO:0000313" key="4">
    <source>
        <dbReference type="Proteomes" id="UP001158576"/>
    </source>
</evidence>
<sequence length="194" mass="21657">MFKNFNGRFVLGSTSPRRRDILKMVDLEFVQKSPQFDETELMKRTDLSPENLVKLIAENKAENVADLEATDFLICCDTVIASGAQIFGKPADRTQQLERLKSMNGGSHSVFSGVCLKYKNKTRSFSVESKVNFGDNKEELLEWYVSTGDGMDKAGGYGLQSAGAVLVKSIEGCYYNVMGLPLHQLLREIDLLLE</sequence>
<name>A0ABN7RHE4_OIKDI</name>
<accession>A0ABN7RHE4</accession>
<dbReference type="SUPFAM" id="SSF52972">
    <property type="entry name" value="ITPase-like"/>
    <property type="match status" value="1"/>
</dbReference>
<dbReference type="Gene3D" id="3.90.950.10">
    <property type="match status" value="1"/>
</dbReference>
<dbReference type="PIRSF" id="PIRSF006305">
    <property type="entry name" value="Maf"/>
    <property type="match status" value="1"/>
</dbReference>
<reference evidence="3 4" key="1">
    <citation type="submission" date="2021-04" db="EMBL/GenBank/DDBJ databases">
        <authorList>
            <person name="Bliznina A."/>
        </authorList>
    </citation>
    <scope>NUCLEOTIDE SEQUENCE [LARGE SCALE GENOMIC DNA]</scope>
</reference>
<dbReference type="Proteomes" id="UP001158576">
    <property type="component" value="Chromosome PAR"/>
</dbReference>
<dbReference type="InterPro" id="IPR029001">
    <property type="entry name" value="ITPase-like_fam"/>
</dbReference>
<dbReference type="PANTHER" id="PTHR43213:SF5">
    <property type="entry name" value="BIFUNCTIONAL DTTP_UTP PYROPHOSPHATASE_METHYLTRANSFERASE PROTEIN-RELATED"/>
    <property type="match status" value="1"/>
</dbReference>
<dbReference type="InterPro" id="IPR003697">
    <property type="entry name" value="Maf-like"/>
</dbReference>
<evidence type="ECO:0000256" key="1">
    <source>
        <dbReference type="ARBA" id="ARBA00001968"/>
    </source>
</evidence>
<dbReference type="CDD" id="cd00555">
    <property type="entry name" value="Maf"/>
    <property type="match status" value="1"/>
</dbReference>
<organism evidence="3 4">
    <name type="scientific">Oikopleura dioica</name>
    <name type="common">Tunicate</name>
    <dbReference type="NCBI Taxonomy" id="34765"/>
    <lineage>
        <taxon>Eukaryota</taxon>
        <taxon>Metazoa</taxon>
        <taxon>Chordata</taxon>
        <taxon>Tunicata</taxon>
        <taxon>Appendicularia</taxon>
        <taxon>Copelata</taxon>
        <taxon>Oikopleuridae</taxon>
        <taxon>Oikopleura</taxon>
    </lineage>
</organism>
<gene>
    <name evidence="3" type="ORF">OKIOD_LOCUS74</name>
</gene>
<keyword evidence="4" id="KW-1185">Reference proteome</keyword>
<dbReference type="Pfam" id="PF02545">
    <property type="entry name" value="Maf"/>
    <property type="match status" value="1"/>
</dbReference>
<protein>
    <submittedName>
        <fullName evidence="3">Oidioi.mRNA.OKI2018_I69.PAR.g8516.t1.cds</fullName>
    </submittedName>
</protein>